<gene>
    <name evidence="2" type="ORF">G3I53_05890</name>
</gene>
<dbReference type="GO" id="GO:0004497">
    <property type="term" value="F:monooxygenase activity"/>
    <property type="evidence" value="ECO:0007669"/>
    <property type="project" value="UniProtKB-KW"/>
</dbReference>
<dbReference type="InterPro" id="IPR007138">
    <property type="entry name" value="ABM_dom"/>
</dbReference>
<protein>
    <submittedName>
        <fullName evidence="2">Antibiotic biosynthesis monooxygenase</fullName>
    </submittedName>
</protein>
<keyword evidence="2" id="KW-0503">Monooxygenase</keyword>
<dbReference type="Gene3D" id="3.30.70.100">
    <property type="match status" value="1"/>
</dbReference>
<organism evidence="2">
    <name type="scientific">Streptomyces sp. SID14436</name>
    <dbReference type="NCBI Taxonomy" id="2706070"/>
    <lineage>
        <taxon>Bacteria</taxon>
        <taxon>Bacillati</taxon>
        <taxon>Actinomycetota</taxon>
        <taxon>Actinomycetes</taxon>
        <taxon>Kitasatosporales</taxon>
        <taxon>Streptomycetaceae</taxon>
        <taxon>Streptomyces</taxon>
    </lineage>
</organism>
<dbReference type="PROSITE" id="PS51725">
    <property type="entry name" value="ABM"/>
    <property type="match status" value="1"/>
</dbReference>
<dbReference type="EMBL" id="JAAGMD010000161">
    <property type="protein sequence ID" value="NEA85592.1"/>
    <property type="molecule type" value="Genomic_DNA"/>
</dbReference>
<name>A0A6G3QQJ0_9ACTN</name>
<feature type="domain" description="ABM" evidence="1">
    <location>
        <begin position="2"/>
        <end position="94"/>
    </location>
</feature>
<reference evidence="2" key="1">
    <citation type="submission" date="2020-01" db="EMBL/GenBank/DDBJ databases">
        <title>Insect and environment-associated Actinomycetes.</title>
        <authorList>
            <person name="Currrie C."/>
            <person name="Chevrette M."/>
            <person name="Carlson C."/>
            <person name="Stubbendieck R."/>
            <person name="Wendt-Pienkowski E."/>
        </authorList>
    </citation>
    <scope>NUCLEOTIDE SEQUENCE</scope>
    <source>
        <strain evidence="2">SID14436</strain>
    </source>
</reference>
<dbReference type="InterPro" id="IPR011008">
    <property type="entry name" value="Dimeric_a/b-barrel"/>
</dbReference>
<proteinExistence type="predicted"/>
<dbReference type="Pfam" id="PF03992">
    <property type="entry name" value="ABM"/>
    <property type="match status" value="1"/>
</dbReference>
<comment type="caution">
    <text evidence="2">The sequence shown here is derived from an EMBL/GenBank/DDBJ whole genome shotgun (WGS) entry which is preliminary data.</text>
</comment>
<dbReference type="RefSeq" id="WP_164338513.1">
    <property type="nucleotide sequence ID" value="NZ_JAAGMD010000161.1"/>
</dbReference>
<dbReference type="SUPFAM" id="SSF54909">
    <property type="entry name" value="Dimeric alpha+beta barrel"/>
    <property type="match status" value="1"/>
</dbReference>
<keyword evidence="2" id="KW-0560">Oxidoreductase</keyword>
<evidence type="ECO:0000313" key="2">
    <source>
        <dbReference type="EMBL" id="NEA85592.1"/>
    </source>
</evidence>
<dbReference type="AlphaFoldDB" id="A0A6G3QQJ0"/>
<evidence type="ECO:0000259" key="1">
    <source>
        <dbReference type="PROSITE" id="PS51725"/>
    </source>
</evidence>
<accession>A0A6G3QQJ0</accession>
<sequence>MFDLIVIVHVPEVEDIAPVADALARMRPLCLAEDGCVSWEAYQSHEDPARFVLVERWATRAHWEAHDAGEAIQKIYLPEIMPRIEREVHPSAPLRLQGSAVTDEA</sequence>